<keyword evidence="7" id="KW-1185">Reference proteome</keyword>
<dbReference type="Pfam" id="PF00069">
    <property type="entry name" value="Pkinase"/>
    <property type="match status" value="1"/>
</dbReference>
<evidence type="ECO:0000259" key="5">
    <source>
        <dbReference type="PROSITE" id="PS50011"/>
    </source>
</evidence>
<dbReference type="Gene3D" id="1.10.510.10">
    <property type="entry name" value="Transferase(Phosphotransferase) domain 1"/>
    <property type="match status" value="1"/>
</dbReference>
<gene>
    <name evidence="6" type="ORF">IQ217_01200</name>
</gene>
<dbReference type="EMBL" id="JADEVV010000002">
    <property type="protein sequence ID" value="MBE9252490.1"/>
    <property type="molecule type" value="Genomic_DNA"/>
</dbReference>
<sequence>MTPSLSLGQRLDDRYLIQLHLGTSSPGQQYLAHDTHRFDEPCTITVLTSFPGDKTGNLFKQQAEILYALDHPQIANFREFFALGTELYLVQDFIEGQSYLDLLKGRRNQGKAFTESEVRQWCRQLLPVLRYLHSQKICHGQISLEQVVRRRVDGLPVLVDFSHSQYYCGTPGEDRRDLHNLALGAIALLTGVVNPNASGEEVLSSVALSPEFRQLLLQCSCWPPLVDLPTLADNLNNLPQKFLPTVASFSPKSPSAQATNGDVGPLTKGAGEAGEPSLPLAHQAPWLFHFSTTIKTMVRVDGLKGLVKKSLILLGLMAIAMAMGWGAGQLWLLGQQRAMLQSLAPDKPEDDAPQKTDLEIKNEIRARRLNLGISPQRFQALVDDGLAFQLNIDPEEITTNTNNTGNNNDGPATLGTPEERMAMTIAVLDALEGLNRDAIRDFAQNNSGDRRRWIPQVNQLRLSSRSFYDLVNARFHHHLPMVSLTSLGEPDFEQRPLAQVWNAMAFDSLASLEDGSHYQRLSFEGTDQLNLRGTLEPGKGYAYAITIPPTEQFSLELDAPPSARLSFYPPTGPEIILQNSAIHRWSGPTAQAGYYELVITSEAKEAIAFDLELRVMRTNFSPL</sequence>
<feature type="compositionally biased region" description="Low complexity" evidence="3">
    <location>
        <begin position="397"/>
        <end position="411"/>
    </location>
</feature>
<feature type="domain" description="Protein kinase" evidence="5">
    <location>
        <begin position="15"/>
        <end position="365"/>
    </location>
</feature>
<dbReference type="PANTHER" id="PTHR24363">
    <property type="entry name" value="SERINE/THREONINE PROTEIN KINASE"/>
    <property type="match status" value="1"/>
</dbReference>
<feature type="region of interest" description="Disordered" evidence="3">
    <location>
        <begin position="397"/>
        <end position="416"/>
    </location>
</feature>
<proteinExistence type="predicted"/>
<keyword evidence="6" id="KW-0418">Kinase</keyword>
<evidence type="ECO:0000256" key="1">
    <source>
        <dbReference type="ARBA" id="ARBA00022741"/>
    </source>
</evidence>
<dbReference type="RefSeq" id="WP_194018618.1">
    <property type="nucleotide sequence ID" value="NZ_JADEVV010000002.1"/>
</dbReference>
<reference evidence="6 7" key="1">
    <citation type="submission" date="2020-10" db="EMBL/GenBank/DDBJ databases">
        <authorList>
            <person name="Castelo-Branco R."/>
            <person name="Eusebio N."/>
            <person name="Adriana R."/>
            <person name="Vieira A."/>
            <person name="Brugerolle De Fraissinette N."/>
            <person name="Rezende De Castro R."/>
            <person name="Schneider M.P."/>
            <person name="Vasconcelos V."/>
            <person name="Leao P.N."/>
        </authorList>
    </citation>
    <scope>NUCLEOTIDE SEQUENCE [LARGE SCALE GENOMIC DNA]</scope>
    <source>
        <strain evidence="6 7">LEGE 00031</strain>
    </source>
</reference>
<feature type="region of interest" description="Disordered" evidence="3">
    <location>
        <begin position="251"/>
        <end position="275"/>
    </location>
</feature>
<dbReference type="SMART" id="SM00220">
    <property type="entry name" value="S_TKc"/>
    <property type="match status" value="1"/>
</dbReference>
<keyword evidence="4" id="KW-0472">Membrane</keyword>
<evidence type="ECO:0000256" key="4">
    <source>
        <dbReference type="SAM" id="Phobius"/>
    </source>
</evidence>
<dbReference type="PANTHER" id="PTHR24363:SF7">
    <property type="entry name" value="SERINE_THREONINE-PROTEIN KINASE-LIKE PROTEIN E"/>
    <property type="match status" value="1"/>
</dbReference>
<dbReference type="InterPro" id="IPR000719">
    <property type="entry name" value="Prot_kinase_dom"/>
</dbReference>
<dbReference type="Proteomes" id="UP000658720">
    <property type="component" value="Unassembled WGS sequence"/>
</dbReference>
<dbReference type="InterPro" id="IPR011009">
    <property type="entry name" value="Kinase-like_dom_sf"/>
</dbReference>
<dbReference type="Gene3D" id="3.30.200.20">
    <property type="entry name" value="Phosphorylase Kinase, domain 1"/>
    <property type="match status" value="1"/>
</dbReference>
<feature type="transmembrane region" description="Helical" evidence="4">
    <location>
        <begin position="311"/>
        <end position="332"/>
    </location>
</feature>
<dbReference type="GO" id="GO:0016301">
    <property type="term" value="F:kinase activity"/>
    <property type="evidence" value="ECO:0007669"/>
    <property type="project" value="UniProtKB-KW"/>
</dbReference>
<dbReference type="PROSITE" id="PS50011">
    <property type="entry name" value="PROTEIN_KINASE_DOM"/>
    <property type="match status" value="1"/>
</dbReference>
<keyword evidence="1" id="KW-0547">Nucleotide-binding</keyword>
<dbReference type="SUPFAM" id="SSF56112">
    <property type="entry name" value="Protein kinase-like (PK-like)"/>
    <property type="match status" value="1"/>
</dbReference>
<keyword evidence="4" id="KW-0812">Transmembrane</keyword>
<organism evidence="6 7">
    <name type="scientific">Synechocystis salina LEGE 00031</name>
    <dbReference type="NCBI Taxonomy" id="1828736"/>
    <lineage>
        <taxon>Bacteria</taxon>
        <taxon>Bacillati</taxon>
        <taxon>Cyanobacteriota</taxon>
        <taxon>Cyanophyceae</taxon>
        <taxon>Synechococcales</taxon>
        <taxon>Merismopediaceae</taxon>
        <taxon>Synechocystis</taxon>
    </lineage>
</organism>
<accession>A0ABR9VMC4</accession>
<protein>
    <submittedName>
        <fullName evidence="6">Protein kinase family protein</fullName>
    </submittedName>
</protein>
<feature type="compositionally biased region" description="Polar residues" evidence="3">
    <location>
        <begin position="251"/>
        <end position="260"/>
    </location>
</feature>
<evidence type="ECO:0000256" key="2">
    <source>
        <dbReference type="ARBA" id="ARBA00022840"/>
    </source>
</evidence>
<comment type="caution">
    <text evidence="6">The sequence shown here is derived from an EMBL/GenBank/DDBJ whole genome shotgun (WGS) entry which is preliminary data.</text>
</comment>
<keyword evidence="2" id="KW-0067">ATP-binding</keyword>
<keyword evidence="6" id="KW-0808">Transferase</keyword>
<name>A0ABR9VMC4_9SYNC</name>
<evidence type="ECO:0000313" key="6">
    <source>
        <dbReference type="EMBL" id="MBE9252490.1"/>
    </source>
</evidence>
<keyword evidence="4" id="KW-1133">Transmembrane helix</keyword>
<evidence type="ECO:0000256" key="3">
    <source>
        <dbReference type="SAM" id="MobiDB-lite"/>
    </source>
</evidence>
<evidence type="ECO:0000313" key="7">
    <source>
        <dbReference type="Proteomes" id="UP000658720"/>
    </source>
</evidence>